<evidence type="ECO:0000256" key="8">
    <source>
        <dbReference type="ARBA" id="ARBA00022989"/>
    </source>
</evidence>
<keyword evidence="5 10" id="KW-0378">Hydrolase</keyword>
<dbReference type="GO" id="GO:0006505">
    <property type="term" value="P:GPI anchor metabolic process"/>
    <property type="evidence" value="ECO:0007669"/>
    <property type="project" value="TreeGrafter"/>
</dbReference>
<evidence type="ECO:0000256" key="7">
    <source>
        <dbReference type="ARBA" id="ARBA00022927"/>
    </source>
</evidence>
<name>A0A8X7MY27_9BASI</name>
<feature type="region of interest" description="Disordered" evidence="11">
    <location>
        <begin position="1219"/>
        <end position="1238"/>
    </location>
</feature>
<keyword evidence="7 10" id="KW-0653">Protein transport</keyword>
<evidence type="ECO:0000256" key="3">
    <source>
        <dbReference type="ARBA" id="ARBA00022448"/>
    </source>
</evidence>
<dbReference type="PANTHER" id="PTHR15495:SF7">
    <property type="entry name" value="GPI INOSITOL-DEACYLASE"/>
    <property type="match status" value="1"/>
</dbReference>
<feature type="transmembrane region" description="Helical" evidence="10">
    <location>
        <begin position="878"/>
        <end position="900"/>
    </location>
</feature>
<evidence type="ECO:0000256" key="4">
    <source>
        <dbReference type="ARBA" id="ARBA00022692"/>
    </source>
</evidence>
<dbReference type="Proteomes" id="UP000077684">
    <property type="component" value="Unassembled WGS sequence"/>
</dbReference>
<organism evidence="14 15">
    <name type="scientific">Tilletia controversa</name>
    <name type="common">dwarf bunt fungus</name>
    <dbReference type="NCBI Taxonomy" id="13291"/>
    <lineage>
        <taxon>Eukaryota</taxon>
        <taxon>Fungi</taxon>
        <taxon>Dikarya</taxon>
        <taxon>Basidiomycota</taxon>
        <taxon>Ustilaginomycotina</taxon>
        <taxon>Exobasidiomycetes</taxon>
        <taxon>Tilletiales</taxon>
        <taxon>Tilletiaceae</taxon>
        <taxon>Tilletia</taxon>
    </lineage>
</organism>
<evidence type="ECO:0000256" key="1">
    <source>
        <dbReference type="ARBA" id="ARBA00004477"/>
    </source>
</evidence>
<dbReference type="GO" id="GO:0006888">
    <property type="term" value="P:endoplasmic reticulum to Golgi vesicle-mediated transport"/>
    <property type="evidence" value="ECO:0007669"/>
    <property type="project" value="TreeGrafter"/>
</dbReference>
<feature type="region of interest" description="Disordered" evidence="11">
    <location>
        <begin position="1311"/>
        <end position="1433"/>
    </location>
</feature>
<feature type="domain" description="GPI inositol-deacylase transmembrane" evidence="13">
    <location>
        <begin position="818"/>
        <end position="1107"/>
    </location>
</feature>
<comment type="similarity">
    <text evidence="2 10">Belongs to the GPI inositol-deacylase family.</text>
</comment>
<proteinExistence type="inferred from homology"/>
<protein>
    <recommendedName>
        <fullName evidence="10">GPI inositol-deacylase</fullName>
        <ecNumber evidence="10">3.1.-.-</ecNumber>
    </recommendedName>
</protein>
<evidence type="ECO:0000256" key="6">
    <source>
        <dbReference type="ARBA" id="ARBA00022824"/>
    </source>
</evidence>
<feature type="compositionally biased region" description="Basic and acidic residues" evidence="11">
    <location>
        <begin position="1376"/>
        <end position="1405"/>
    </location>
</feature>
<evidence type="ECO:0000259" key="13">
    <source>
        <dbReference type="Pfam" id="PF25140"/>
    </source>
</evidence>
<reference evidence="14" key="2">
    <citation type="journal article" date="2019" name="IMA Fungus">
        <title>Genome sequencing and comparison of five Tilletia species to identify candidate genes for the detection of regulated species infecting wheat.</title>
        <authorList>
            <person name="Nguyen H.D.T."/>
            <person name="Sultana T."/>
            <person name="Kesanakurti P."/>
            <person name="Hambleton S."/>
        </authorList>
    </citation>
    <scope>NUCLEOTIDE SEQUENCE</scope>
    <source>
        <strain evidence="14">DAOMC 236426</strain>
    </source>
</reference>
<feature type="region of interest" description="Disordered" evidence="11">
    <location>
        <begin position="1145"/>
        <end position="1178"/>
    </location>
</feature>
<dbReference type="InterPro" id="IPR012908">
    <property type="entry name" value="PGAP1-ab_dom-like"/>
</dbReference>
<dbReference type="SUPFAM" id="SSF53474">
    <property type="entry name" value="alpha/beta-Hydrolases"/>
    <property type="match status" value="1"/>
</dbReference>
<feature type="domain" description="GPI inositol-deacylase PGAP1-like alpha/beta" evidence="12">
    <location>
        <begin position="102"/>
        <end position="357"/>
    </location>
</feature>
<dbReference type="GO" id="GO:0015031">
    <property type="term" value="P:protein transport"/>
    <property type="evidence" value="ECO:0007669"/>
    <property type="project" value="UniProtKB-KW"/>
</dbReference>
<feature type="compositionally biased region" description="Polar residues" evidence="11">
    <location>
        <begin position="1223"/>
        <end position="1236"/>
    </location>
</feature>
<dbReference type="GO" id="GO:0050185">
    <property type="term" value="F:phosphatidylinositol deacylase activity"/>
    <property type="evidence" value="ECO:0007669"/>
    <property type="project" value="TreeGrafter"/>
</dbReference>
<feature type="transmembrane region" description="Helical" evidence="10">
    <location>
        <begin position="756"/>
        <end position="774"/>
    </location>
</feature>
<accession>A0A8X7MY27</accession>
<dbReference type="InterPro" id="IPR056824">
    <property type="entry name" value="PGAP1_TMD"/>
</dbReference>
<dbReference type="Pfam" id="PF25140">
    <property type="entry name" value="PGAP1_TMD"/>
    <property type="match status" value="1"/>
</dbReference>
<evidence type="ECO:0000259" key="12">
    <source>
        <dbReference type="Pfam" id="PF07819"/>
    </source>
</evidence>
<comment type="function">
    <text evidence="10">Involved in inositol deacylation of GPI-anchored proteins which plays important roles in the quality control and ER-associated degradation of GPI-anchored proteins.</text>
</comment>
<feature type="transmembrane region" description="Helical" evidence="10">
    <location>
        <begin position="810"/>
        <end position="831"/>
    </location>
</feature>
<evidence type="ECO:0000256" key="9">
    <source>
        <dbReference type="ARBA" id="ARBA00023136"/>
    </source>
</evidence>
<feature type="transmembrane region" description="Helical" evidence="10">
    <location>
        <begin position="852"/>
        <end position="872"/>
    </location>
</feature>
<keyword evidence="6 10" id="KW-0256">Endoplasmic reticulum</keyword>
<comment type="caution">
    <text evidence="14">The sequence shown here is derived from an EMBL/GenBank/DDBJ whole genome shotgun (WGS) entry which is preliminary data.</text>
</comment>
<feature type="transmembrane region" description="Helical" evidence="10">
    <location>
        <begin position="1089"/>
        <end position="1107"/>
    </location>
</feature>
<keyword evidence="9 10" id="KW-0472">Membrane</keyword>
<evidence type="ECO:0000313" key="15">
    <source>
        <dbReference type="Proteomes" id="UP000077684"/>
    </source>
</evidence>
<keyword evidence="15" id="KW-1185">Reference proteome</keyword>
<gene>
    <name evidence="14" type="ORF">A4X06_0g1535</name>
</gene>
<keyword evidence="8 10" id="KW-1133">Transmembrane helix</keyword>
<evidence type="ECO:0000313" key="14">
    <source>
        <dbReference type="EMBL" id="KAE8253319.1"/>
    </source>
</evidence>
<evidence type="ECO:0000256" key="5">
    <source>
        <dbReference type="ARBA" id="ARBA00022801"/>
    </source>
</evidence>
<keyword evidence="3 10" id="KW-0813">Transport</keyword>
<evidence type="ECO:0000256" key="11">
    <source>
        <dbReference type="SAM" id="MobiDB-lite"/>
    </source>
</evidence>
<dbReference type="EMBL" id="LWDE02000100">
    <property type="protein sequence ID" value="KAE8253319.1"/>
    <property type="molecule type" value="Genomic_DNA"/>
</dbReference>
<dbReference type="EC" id="3.1.-.-" evidence="10"/>
<evidence type="ECO:0000256" key="10">
    <source>
        <dbReference type="RuleBase" id="RU365011"/>
    </source>
</evidence>
<feature type="transmembrane region" description="Helical" evidence="10">
    <location>
        <begin position="1037"/>
        <end position="1057"/>
    </location>
</feature>
<feature type="transmembrane region" description="Helical" evidence="10">
    <location>
        <begin position="920"/>
        <end position="940"/>
    </location>
</feature>
<sequence>MLLTLLLGSRGRGRARRRGPSRRDVCLALAVGLLSLLAVLGLGRSFVDLASSVGLSQQCRMSRMWPAYAVHHPVSPSGLARKYSLFLYRERGSRGHPQDDRPRGTPALFIPGNAGHYAQIRSVASSSATQYYEDNGASMPKQEWARARGPVDWWTVHFNEDFSAFHSQTMLDQATYVNEVIAYLLELYAPISSHNVTSVPILAHSMGGVVARLLLDQPNYVPGSIDTIITLSTPHAFPPAPFDRGLESIYTRINRPAHLYSRQMLDAGNNATKQEDVWRSFPHFADVLLISIGSGALDTQITSESSSLALGSPSLPALWPSAQAISTFTSALPALWSSVGHVSMAWCDQLRERIARASMMDALLFPDAQSRIGVQHTRQRKRLWERILGSNAEWGLDEPDRQLQRSLPLPESSQNIQSADLEGQDSLSFDLLGKNAGPALDIEVVTDLAVGNDPTLGLGVVSQPELVILLCKVPSAQASPSNCTMASPPSYELLPPSSFRPTMSAPTQFSPSILFPHAETRYELPGQGLRRWRASVAELRASGYSSVKVSKLSNARGSGWFRAGWTPSAPIVVTPKSAQNPAGALSSVRLDIADALSQHPSGSDIGPVVRFLVPSMDSSLLAYRLVVNMEFASSDSPPISSTLAFSPMLHARHRGTGDAVWFPSLLEAQERNGGAISPSAHNDRLRMSLYASSPFIAPASSAQQGTLFSLFFDPSALKASSGRDKNATPQIGGLHSITVQIDWMASLGLLAMRYRFAALVFPFAMLCLIAGLIWDDWNSPSDSESKARSEDGDIETALEKVPFPALLSSLWIYGPRVLLILSIASMVLALLQAAVVKMSSAQDAYDQGMLNWLLGYPGPASFSFIALGPVLLLSTFSILVVQVVFLVGLVRVLTMLTAPFTGRSSASGDAGEGRKGNVEVVGYSRTTLLAIGTVIVTIFFLIPYQLAFLIATMVQLLNAVRASATWSRERRQAGSSAHGRITADLSDSASRYHQQMLVLALMMGVLPIRAPVLVVWARNVLLGIRAPATTPGLGDHNVLEIVSFILFVQVGTSGRLLQRAPSRMLARITQLLFSFVAIKSLTWGLRYTYLLYDGLNIIFAWLLFVQWRTRKLGASSSTTAGPSSHDYTLLRQRGDYDGIEENAAQARAENGQDAAVHSATAGPSALQARHSRPGPSPALYDESAAAPPQIIKANNSAPILRMDIPAELSASTVLPPSLAASADLSNPRSKPTTTMRTPHENLDDLLKRYLDLAATYHALRTRSAKHFAQGHIDLVRARMQVGGWNLAKLGKDGWDARLAAQTQVRAVWVNKEREGQEEESSRLLGFETFTPRPSTDEGDEEKEGVQPYLIDEDDAPAVLRHRRKPKATSDDATAAETDKDGGNKHQEDEDKKEKEKKDGNGDDKKAKRPPLPPDPLYQFAALPPPSLRSAKSHFEKALSLSIGGSGSGSQTADNSHQPDIISVVLEMAQLSDAIDSARRTIEQ</sequence>
<dbReference type="Pfam" id="PF07819">
    <property type="entry name" value="PGAP1"/>
    <property type="match status" value="1"/>
</dbReference>
<comment type="subcellular location">
    <subcellularLocation>
        <location evidence="1">Endoplasmic reticulum membrane</location>
        <topology evidence="1">Multi-pass membrane protein</topology>
    </subcellularLocation>
</comment>
<keyword evidence="4 10" id="KW-0812">Transmembrane</keyword>
<dbReference type="InterPro" id="IPR039529">
    <property type="entry name" value="PGAP1/BST1"/>
</dbReference>
<dbReference type="InterPro" id="IPR029058">
    <property type="entry name" value="AB_hydrolase_fold"/>
</dbReference>
<evidence type="ECO:0000256" key="2">
    <source>
        <dbReference type="ARBA" id="ARBA00006931"/>
    </source>
</evidence>
<feature type="transmembrane region" description="Helical" evidence="10">
    <location>
        <begin position="996"/>
        <end position="1017"/>
    </location>
</feature>
<dbReference type="Gene3D" id="3.40.50.1820">
    <property type="entry name" value="alpha/beta hydrolase"/>
    <property type="match status" value="1"/>
</dbReference>
<dbReference type="PANTHER" id="PTHR15495">
    <property type="entry name" value="NEGATIVE REGULATOR OF VESICLE FORMATION-RELATED"/>
    <property type="match status" value="1"/>
</dbReference>
<dbReference type="GO" id="GO:0005789">
    <property type="term" value="C:endoplasmic reticulum membrane"/>
    <property type="evidence" value="ECO:0007669"/>
    <property type="project" value="UniProtKB-SubCell"/>
</dbReference>
<reference evidence="14" key="1">
    <citation type="submission" date="2016-04" db="EMBL/GenBank/DDBJ databases">
        <authorList>
            <person name="Nguyen H.D."/>
            <person name="Samba Siva P."/>
            <person name="Cullis J."/>
            <person name="Levesque C.A."/>
            <person name="Hambleton S."/>
        </authorList>
    </citation>
    <scope>NUCLEOTIDE SEQUENCE</scope>
    <source>
        <strain evidence="14">DAOMC 236426</strain>
    </source>
</reference>